<dbReference type="PANTHER" id="PTHR32010">
    <property type="entry name" value="PHOTOSYSTEM II STABILITY/ASSEMBLY FACTOR HCF136, CHLOROPLASTIC"/>
    <property type="match status" value="1"/>
</dbReference>
<feature type="region of interest" description="Disordered" evidence="1">
    <location>
        <begin position="68"/>
        <end position="93"/>
    </location>
</feature>
<name>A0A0D2N576_9CHLO</name>
<keyword evidence="3" id="KW-1185">Reference proteome</keyword>
<dbReference type="EMBL" id="KK101373">
    <property type="protein sequence ID" value="KIZ01116.1"/>
    <property type="molecule type" value="Genomic_DNA"/>
</dbReference>
<protein>
    <submittedName>
        <fullName evidence="2">Uncharacterized protein</fullName>
    </submittedName>
</protein>
<gene>
    <name evidence="2" type="ORF">MNEG_6847</name>
</gene>
<dbReference type="RefSeq" id="XP_013900135.1">
    <property type="nucleotide sequence ID" value="XM_014044681.1"/>
</dbReference>
<feature type="compositionally biased region" description="Gly residues" evidence="1">
    <location>
        <begin position="74"/>
        <end position="88"/>
    </location>
</feature>
<feature type="non-terminal residue" evidence="2">
    <location>
        <position position="1"/>
    </location>
</feature>
<dbReference type="PANTHER" id="PTHR32010:SF18">
    <property type="entry name" value="DUF789 FAMILY PROTEIN"/>
    <property type="match status" value="1"/>
</dbReference>
<dbReference type="AlphaFoldDB" id="A0A0D2N576"/>
<evidence type="ECO:0000313" key="3">
    <source>
        <dbReference type="Proteomes" id="UP000054498"/>
    </source>
</evidence>
<reference evidence="2 3" key="1">
    <citation type="journal article" date="2013" name="BMC Genomics">
        <title>Reconstruction of the lipid metabolism for the microalga Monoraphidium neglectum from its genome sequence reveals characteristics suitable for biofuel production.</title>
        <authorList>
            <person name="Bogen C."/>
            <person name="Al-Dilaimi A."/>
            <person name="Albersmeier A."/>
            <person name="Wichmann J."/>
            <person name="Grundmann M."/>
            <person name="Rupp O."/>
            <person name="Lauersen K.J."/>
            <person name="Blifernez-Klassen O."/>
            <person name="Kalinowski J."/>
            <person name="Goesmann A."/>
            <person name="Mussgnug J.H."/>
            <person name="Kruse O."/>
        </authorList>
    </citation>
    <scope>NUCLEOTIDE SEQUENCE [LARGE SCALE GENOMIC DNA]</scope>
    <source>
        <strain evidence="2 3">SAG 48.87</strain>
    </source>
</reference>
<accession>A0A0D2N576</accession>
<dbReference type="Proteomes" id="UP000054498">
    <property type="component" value="Unassembled WGS sequence"/>
</dbReference>
<feature type="region of interest" description="Disordered" evidence="1">
    <location>
        <begin position="188"/>
        <end position="256"/>
    </location>
</feature>
<dbReference type="GeneID" id="25739723"/>
<dbReference type="STRING" id="145388.A0A0D2N576"/>
<dbReference type="Pfam" id="PF05623">
    <property type="entry name" value="DUF789"/>
    <property type="match status" value="1"/>
</dbReference>
<evidence type="ECO:0000256" key="1">
    <source>
        <dbReference type="SAM" id="MobiDB-lite"/>
    </source>
</evidence>
<sequence length="336" mass="33694">SGSAPGSERGSVSGAALPPLPVGVTNAGRLYACDVEGWPPTLQVLCEHMEHELPFHREPLALQLEAMAAAPGSGSSGHGGGGGGGRGAPGPPAVGPALADAHLVDLHPASWFAAAWYPVYRIPESPLPARFLCFYSLAAPLQLLAEAEAAAGAGGGLPAGAAGLRLPIVGLKWCDLRGERWFEPIAAEDPAAHADGSDCGSDSGSSGGDDDEEGQADGAGGSGPAPKDKERGDEDAGAPSGGQEGGAEDRGAEADGDATSCSSGSCSCCAPAAASAKGGAPGGGWSELELTARLEELQATAERLARGSWLRVLDAQGARALKLYHSDFEFFYSRSG</sequence>
<proteinExistence type="predicted"/>
<dbReference type="OrthoDB" id="1716402at2759"/>
<dbReference type="KEGG" id="mng:MNEG_6847"/>
<dbReference type="InterPro" id="IPR008507">
    <property type="entry name" value="DUF789"/>
</dbReference>
<evidence type="ECO:0000313" key="2">
    <source>
        <dbReference type="EMBL" id="KIZ01116.1"/>
    </source>
</evidence>
<organism evidence="2 3">
    <name type="scientific">Monoraphidium neglectum</name>
    <dbReference type="NCBI Taxonomy" id="145388"/>
    <lineage>
        <taxon>Eukaryota</taxon>
        <taxon>Viridiplantae</taxon>
        <taxon>Chlorophyta</taxon>
        <taxon>core chlorophytes</taxon>
        <taxon>Chlorophyceae</taxon>
        <taxon>CS clade</taxon>
        <taxon>Sphaeropleales</taxon>
        <taxon>Selenastraceae</taxon>
        <taxon>Monoraphidium</taxon>
    </lineage>
</organism>